<dbReference type="RefSeq" id="WP_070229921.1">
    <property type="nucleotide sequence ID" value="NZ_BJYO01000002.1"/>
</dbReference>
<comment type="caution">
    <text evidence="3">The sequence shown here is derived from an EMBL/GenBank/DDBJ whole genome shotgun (WGS) entry which is preliminary data.</text>
</comment>
<reference evidence="3 4" key="1">
    <citation type="submission" date="2018-07" db="EMBL/GenBank/DDBJ databases">
        <title>Genomic Encyclopedia of Type Strains, Phase III (KMG-III): the genomes of soil and plant-associated and newly described type strains.</title>
        <authorList>
            <person name="Whitman W."/>
        </authorList>
    </citation>
    <scope>NUCLEOTIDE SEQUENCE [LARGE SCALE GENOMIC DNA]</scope>
    <source>
        <strain evidence="3 4">CECT 7031</strain>
    </source>
</reference>
<dbReference type="KEGG" id="wso:WSWS_00640"/>
<dbReference type="PANTHER" id="PTHR12598">
    <property type="entry name" value="COPPER HOMEOSTASIS PROTEIN CUTC"/>
    <property type="match status" value="1"/>
</dbReference>
<keyword evidence="4" id="KW-1185">Reference proteome</keyword>
<dbReference type="GeneID" id="94545846"/>
<gene>
    <name evidence="3" type="ORF">DFP99_0270</name>
</gene>
<evidence type="ECO:0000313" key="4">
    <source>
        <dbReference type="Proteomes" id="UP000254912"/>
    </source>
</evidence>
<dbReference type="Gene3D" id="3.20.20.380">
    <property type="entry name" value="Copper homeostasis (CutC) domain"/>
    <property type="match status" value="1"/>
</dbReference>
<organism evidence="3 4">
    <name type="scientific">Weissella soli</name>
    <dbReference type="NCBI Taxonomy" id="155866"/>
    <lineage>
        <taxon>Bacteria</taxon>
        <taxon>Bacillati</taxon>
        <taxon>Bacillota</taxon>
        <taxon>Bacilli</taxon>
        <taxon>Lactobacillales</taxon>
        <taxon>Lactobacillaceae</taxon>
        <taxon>Weissella</taxon>
    </lineage>
</organism>
<evidence type="ECO:0000256" key="1">
    <source>
        <dbReference type="ARBA" id="ARBA00007768"/>
    </source>
</evidence>
<dbReference type="Pfam" id="PF03932">
    <property type="entry name" value="CutC"/>
    <property type="match status" value="1"/>
</dbReference>
<dbReference type="InterPro" id="IPR005627">
    <property type="entry name" value="CutC-like"/>
</dbReference>
<dbReference type="InterPro" id="IPR036822">
    <property type="entry name" value="CutC-like_dom_sf"/>
</dbReference>
<name>A0A288Q653_9LACO</name>
<protein>
    <recommendedName>
        <fullName evidence="2">Copper homeostasis protein cutC homolog</fullName>
    </recommendedName>
</protein>
<dbReference type="GO" id="GO:0005507">
    <property type="term" value="F:copper ion binding"/>
    <property type="evidence" value="ECO:0007669"/>
    <property type="project" value="TreeGrafter"/>
</dbReference>
<accession>A0A288Q653</accession>
<dbReference type="PANTHER" id="PTHR12598:SF0">
    <property type="entry name" value="COPPER HOMEOSTASIS PROTEIN CUTC HOMOLOG"/>
    <property type="match status" value="1"/>
</dbReference>
<dbReference type="Proteomes" id="UP000254912">
    <property type="component" value="Unassembled WGS sequence"/>
</dbReference>
<sequence length="211" mass="23302">MLREIALADLNTLQLAINAGIERVELNAHLELGGVTPADETVQEAVRMTEAAGIDLVVMVRPRAGDFNYSYNEIEEMLQIIKRFRTLGVKTVTFGVLTANHCLARDKMFKLIEAAKPMQVVFHMAFDDIVPQKQGQALRWLARYGVIRVLTHGGPLSESIDETLPHLKIIKSLAQQDIEILPGGGVTHVNAHQIATSLAVNQVHGTHIIKM</sequence>
<evidence type="ECO:0000256" key="2">
    <source>
        <dbReference type="ARBA" id="ARBA00019014"/>
    </source>
</evidence>
<dbReference type="SUPFAM" id="SSF110395">
    <property type="entry name" value="CutC-like"/>
    <property type="match status" value="1"/>
</dbReference>
<proteinExistence type="inferred from homology"/>
<dbReference type="EMBL" id="QRAS01000001">
    <property type="protein sequence ID" value="RDL11851.1"/>
    <property type="molecule type" value="Genomic_DNA"/>
</dbReference>
<evidence type="ECO:0000313" key="3">
    <source>
        <dbReference type="EMBL" id="RDL11851.1"/>
    </source>
</evidence>
<comment type="similarity">
    <text evidence="1">Belongs to the CutC family.</text>
</comment>
<dbReference type="AlphaFoldDB" id="A0A288Q653"/>